<protein>
    <recommendedName>
        <fullName evidence="1">DOD-type homing endonuclease domain-containing protein</fullName>
    </recommendedName>
</protein>
<dbReference type="Pfam" id="PF14528">
    <property type="entry name" value="LAGLIDADG_3"/>
    <property type="match status" value="1"/>
</dbReference>
<proteinExistence type="predicted"/>
<dbReference type="PROSITE" id="PS50819">
    <property type="entry name" value="INTEIN_ENDONUCLEASE"/>
    <property type="match status" value="1"/>
</dbReference>
<dbReference type="InterPro" id="IPR027434">
    <property type="entry name" value="Homing_endonucl"/>
</dbReference>
<feature type="non-terminal residue" evidence="2">
    <location>
        <position position="1"/>
    </location>
</feature>
<gene>
    <name evidence="2" type="ORF">S01H1_53923</name>
</gene>
<name>X0WRY2_9ZZZZ</name>
<comment type="caution">
    <text evidence="2">The sequence shown here is derived from an EMBL/GenBank/DDBJ whole genome shotgun (WGS) entry which is preliminary data.</text>
</comment>
<evidence type="ECO:0000259" key="1">
    <source>
        <dbReference type="PROSITE" id="PS50819"/>
    </source>
</evidence>
<dbReference type="EMBL" id="BARS01034951">
    <property type="protein sequence ID" value="GAG27298.1"/>
    <property type="molecule type" value="Genomic_DNA"/>
</dbReference>
<feature type="domain" description="DOD-type homing endonuclease" evidence="1">
    <location>
        <begin position="63"/>
        <end position="120"/>
    </location>
</feature>
<evidence type="ECO:0000313" key="2">
    <source>
        <dbReference type="EMBL" id="GAG27298.1"/>
    </source>
</evidence>
<dbReference type="InterPro" id="IPR004042">
    <property type="entry name" value="Intein_endonuc_central"/>
</dbReference>
<sequence length="190" mass="22305">PKYDKPYFYYIKNLIKNLFRIEPKINITKNNLLVLTVSSKELCEFIHKKFNLPYGNKIKNKIKIPTQIIKDKILIKACLRGLIDTDGFIGKSNNRLKIIFTSYNKGLLRQVALLNRNLGFSDKYYKNNNIEICSKYKIISYLNTIGSSNIRHIIRFKEMLNNNKLLYKEEVLGYYSKYSNLKLPCYGSVV</sequence>
<accession>X0WRY2</accession>
<dbReference type="GO" id="GO:0004519">
    <property type="term" value="F:endonuclease activity"/>
    <property type="evidence" value="ECO:0007669"/>
    <property type="project" value="InterPro"/>
</dbReference>
<dbReference type="AlphaFoldDB" id="X0WRY2"/>
<dbReference type="SUPFAM" id="SSF55608">
    <property type="entry name" value="Homing endonucleases"/>
    <property type="match status" value="1"/>
</dbReference>
<dbReference type="Gene3D" id="3.10.28.10">
    <property type="entry name" value="Homing endonucleases"/>
    <property type="match status" value="1"/>
</dbReference>
<reference evidence="2" key="1">
    <citation type="journal article" date="2014" name="Front. Microbiol.">
        <title>High frequency of phylogenetically diverse reductive dehalogenase-homologous genes in deep subseafloor sedimentary metagenomes.</title>
        <authorList>
            <person name="Kawai M."/>
            <person name="Futagami T."/>
            <person name="Toyoda A."/>
            <person name="Takaki Y."/>
            <person name="Nishi S."/>
            <person name="Hori S."/>
            <person name="Arai W."/>
            <person name="Tsubouchi T."/>
            <person name="Morono Y."/>
            <person name="Uchiyama I."/>
            <person name="Ito T."/>
            <person name="Fujiyama A."/>
            <person name="Inagaki F."/>
            <person name="Takami H."/>
        </authorList>
    </citation>
    <scope>NUCLEOTIDE SEQUENCE</scope>
    <source>
        <strain evidence="2">Expedition CK06-06</strain>
    </source>
</reference>
<organism evidence="2">
    <name type="scientific">marine sediment metagenome</name>
    <dbReference type="NCBI Taxonomy" id="412755"/>
    <lineage>
        <taxon>unclassified sequences</taxon>
        <taxon>metagenomes</taxon>
        <taxon>ecological metagenomes</taxon>
    </lineage>
</organism>
<dbReference type="InterPro" id="IPR004860">
    <property type="entry name" value="LAGLIDADG_dom"/>
</dbReference>